<sequence>MHLKTLTLRGFKSFASATTLHFEPGINCVVGPNGSGKSNVVDALAWVMGEQGAKNLRGGNMADVIFAGTASRQALGRAEVSLTIDNTDGALPIDYSEVTISRTLFRAGGSEYAINGTACRLLDIQELLSDTGMGRQMHVIIGQGKLDQVLTATPEDRRSFIEEAAGVLKHRRRKEKALHKLDAMQANLTRIEDLATELRRQLGPLARQASTARRAQAIQQHVFDARARLLADDLAQAQARLASHTTNEEVLAARRAETDQAVARARATVNELEAELAQEMPKLEQLTDTWQRATSLTERFSSLRALAMERQRSLTHASPQIHRGESPESIRERAQAARKEEEELRAAVQKAHDNLTVVVANREKAESAEREIDIELSTLNRSIADRREALARLNGQLATVSSKLEALNAERERVVSAAADAQRRAHEAAQQVAQLEQDVVAHTDGDDTLAIEHEEAAKDLAHAQEKLEAARATLTHAQGQTVAWQTKADTLKLSLAPEDATAWALETYRSGITGLVRDAISIDSGWEAGIEAALRGIAEGVVVGSIDEAIDALRAARHANAGHVELLVSGAHTDRDEALAVVEKTGIATNQVRSAASLIHGDDDVAHALRYALNDTIVAVDLATARELMHAGAQRVATLAGDLLTPTTASGGEVEHSATLARQALYDDAVTQAQVAREHEAQAQEEIEQAHTEVADKQNNFDILQSQLTSRDSHMAAVSAQLGVLRQTLAAAQSEDERYAQRMERIDADIAARTAEHEELAQRHQHATTDPDDGSDLLNQLTAKREHAHRTTVELRTSETEARLALRTREERLRAIAGRADSLENTAESVAARIAQEERAAQRRAQAAAVARSIYDYADQALIIAQRIVETASAERTDFQEAHALRETELGAARKALDTALADQRQLADNHHQHELVLAELTLTYRQLAERAIAEAGMEAETLIDEYGPHQLIEEIEPEGRAKSGAGDGGDAGENDGRAIHRYPYVRAEQEKRLARAERDLAKLGKINPLALEEHAALEERHTYLSEQLADLRQSRTDLLQIVADIDQRVHDVMAGAFEDVAREFADIFGRLFPGGEGRLVLTDPESILTTGIDIEARPPGKRVKRLSLLSGGERSLTAVAFLVAIFKARPSPFYVMDEVEAALDDVNLSRLLDIFNELKNNSQLLVITHHKRTMEIADALYGVAMREGGVTSVISQRLKDVSP</sequence>
<keyword evidence="3 6" id="KW-0067">ATP-binding</keyword>
<dbReference type="Pfam" id="PF02463">
    <property type="entry name" value="SMC_N"/>
    <property type="match status" value="1"/>
</dbReference>
<dbReference type="CDD" id="cd03278">
    <property type="entry name" value="ABC_SMC_barmotin"/>
    <property type="match status" value="1"/>
</dbReference>
<dbReference type="InterPro" id="IPR011890">
    <property type="entry name" value="SMC_prok"/>
</dbReference>
<feature type="domain" description="SMC hinge" evidence="8">
    <location>
        <begin position="510"/>
        <end position="629"/>
    </location>
</feature>
<evidence type="ECO:0000256" key="1">
    <source>
        <dbReference type="ARBA" id="ARBA00022490"/>
    </source>
</evidence>
<name>A0ABX7IKM6_9ACTO</name>
<evidence type="ECO:0000259" key="8">
    <source>
        <dbReference type="SMART" id="SM00968"/>
    </source>
</evidence>
<feature type="binding site" evidence="6">
    <location>
        <begin position="32"/>
        <end position="39"/>
    </location>
    <ligand>
        <name>ATP</name>
        <dbReference type="ChEBI" id="CHEBI:30616"/>
    </ligand>
</feature>
<comment type="subcellular location">
    <subcellularLocation>
        <location evidence="6">Cytoplasm</location>
    </subcellularLocation>
</comment>
<evidence type="ECO:0000256" key="4">
    <source>
        <dbReference type="ARBA" id="ARBA00023054"/>
    </source>
</evidence>
<dbReference type="Gene3D" id="6.10.140.1720">
    <property type="match status" value="1"/>
</dbReference>
<evidence type="ECO:0000313" key="9">
    <source>
        <dbReference type="EMBL" id="QRV02675.1"/>
    </source>
</evidence>
<feature type="coiled-coil region" evidence="6">
    <location>
        <begin position="673"/>
        <end position="707"/>
    </location>
</feature>
<dbReference type="Gene3D" id="3.30.70.1620">
    <property type="match status" value="1"/>
</dbReference>
<dbReference type="Gene3D" id="1.20.1060.20">
    <property type="match status" value="1"/>
</dbReference>
<dbReference type="PANTHER" id="PTHR43977">
    <property type="entry name" value="STRUCTURAL MAINTENANCE OF CHROMOSOMES PROTEIN 3"/>
    <property type="match status" value="1"/>
</dbReference>
<dbReference type="SUPFAM" id="SSF52540">
    <property type="entry name" value="P-loop containing nucleoside triphosphate hydrolases"/>
    <property type="match status" value="1"/>
</dbReference>
<gene>
    <name evidence="6 9" type="primary">smc</name>
    <name evidence="9" type="ORF">JTE88_02765</name>
</gene>
<keyword evidence="5 6" id="KW-0238">DNA-binding</keyword>
<dbReference type="SMART" id="SM00968">
    <property type="entry name" value="SMC_hinge"/>
    <property type="match status" value="1"/>
</dbReference>
<dbReference type="SUPFAM" id="SSF75553">
    <property type="entry name" value="Smc hinge domain"/>
    <property type="match status" value="1"/>
</dbReference>
<dbReference type="InterPro" id="IPR024704">
    <property type="entry name" value="SMC"/>
</dbReference>
<feature type="coiled-coil region" evidence="6">
    <location>
        <begin position="174"/>
        <end position="201"/>
    </location>
</feature>
<accession>A0ABX7IKM6</accession>
<evidence type="ECO:0000256" key="2">
    <source>
        <dbReference type="ARBA" id="ARBA00022741"/>
    </source>
</evidence>
<keyword evidence="10" id="KW-1185">Reference proteome</keyword>
<evidence type="ECO:0000256" key="7">
    <source>
        <dbReference type="SAM" id="MobiDB-lite"/>
    </source>
</evidence>
<reference evidence="9 10" key="1">
    <citation type="submission" date="2021-02" db="EMBL/GenBank/DDBJ databases">
        <title>Complete Genome Sequence of Arcanobacterium phocisimile strain DSM 26142T from a harbour seal.</title>
        <authorList>
            <person name="Borowiak M."/>
            <person name="Alssahen M."/>
            <person name="Malorny B."/>
            <person name="Laemmler C."/>
            <person name="Siebert U."/>
            <person name="Ploetz M."/>
            <person name="Abdulmawjood A."/>
        </authorList>
    </citation>
    <scope>NUCLEOTIDE SEQUENCE [LARGE SCALE GENOMIC DNA]</scope>
    <source>
        <strain evidence="9 10">DSM 26142</strain>
    </source>
</reference>
<dbReference type="HAMAP" id="MF_01894">
    <property type="entry name" value="Smc_prok"/>
    <property type="match status" value="1"/>
</dbReference>
<protein>
    <recommendedName>
        <fullName evidence="6">Chromosome partition protein Smc</fullName>
    </recommendedName>
</protein>
<keyword evidence="4 6" id="KW-0175">Coiled coil</keyword>
<evidence type="ECO:0000256" key="3">
    <source>
        <dbReference type="ARBA" id="ARBA00022840"/>
    </source>
</evidence>
<keyword evidence="2 6" id="KW-0547">Nucleotide-binding</keyword>
<comment type="similarity">
    <text evidence="6">Belongs to the SMC family.</text>
</comment>
<dbReference type="PIRSF" id="PIRSF005719">
    <property type="entry name" value="SMC"/>
    <property type="match status" value="1"/>
</dbReference>
<comment type="domain">
    <text evidence="6">Contains large globular domains required for ATP hydrolysis at each terminus and a third globular domain forming a flexible hinge near the middle of the molecule. These domains are separated by coiled-coil structures.</text>
</comment>
<dbReference type="Gene3D" id="3.40.50.300">
    <property type="entry name" value="P-loop containing nucleotide triphosphate hydrolases"/>
    <property type="match status" value="2"/>
</dbReference>
<feature type="region of interest" description="Disordered" evidence="7">
    <location>
        <begin position="959"/>
        <end position="979"/>
    </location>
</feature>
<feature type="coiled-coil region" evidence="6">
    <location>
        <begin position="390"/>
        <end position="480"/>
    </location>
</feature>
<dbReference type="RefSeq" id="WP_204425226.1">
    <property type="nucleotide sequence ID" value="NZ_CP070228.1"/>
</dbReference>
<comment type="subunit">
    <text evidence="6">Homodimer.</text>
</comment>
<proteinExistence type="inferred from homology"/>
<dbReference type="Pfam" id="PF06470">
    <property type="entry name" value="SMC_hinge"/>
    <property type="match status" value="1"/>
</dbReference>
<evidence type="ECO:0000256" key="6">
    <source>
        <dbReference type="HAMAP-Rule" id="MF_01894"/>
    </source>
</evidence>
<dbReference type="InterPro" id="IPR027417">
    <property type="entry name" value="P-loop_NTPase"/>
</dbReference>
<feature type="region of interest" description="Disordered" evidence="7">
    <location>
        <begin position="756"/>
        <end position="777"/>
    </location>
</feature>
<organism evidence="9 10">
    <name type="scientific">Arcanobacterium phocisimile</name>
    <dbReference type="NCBI Taxonomy" id="1302235"/>
    <lineage>
        <taxon>Bacteria</taxon>
        <taxon>Bacillati</taxon>
        <taxon>Actinomycetota</taxon>
        <taxon>Actinomycetes</taxon>
        <taxon>Actinomycetales</taxon>
        <taxon>Actinomycetaceae</taxon>
        <taxon>Arcanobacterium</taxon>
    </lineage>
</organism>
<evidence type="ECO:0000256" key="5">
    <source>
        <dbReference type="ARBA" id="ARBA00023125"/>
    </source>
</evidence>
<dbReference type="InterPro" id="IPR003395">
    <property type="entry name" value="RecF/RecN/SMC_N"/>
</dbReference>
<evidence type="ECO:0000313" key="10">
    <source>
        <dbReference type="Proteomes" id="UP000602653"/>
    </source>
</evidence>
<dbReference type="NCBIfam" id="TIGR02168">
    <property type="entry name" value="SMC_prok_B"/>
    <property type="match status" value="1"/>
</dbReference>
<keyword evidence="1 6" id="KW-0963">Cytoplasm</keyword>
<comment type="function">
    <text evidence="6">Required for chromosome condensation and partitioning.</text>
</comment>
<dbReference type="EMBL" id="CP070228">
    <property type="protein sequence ID" value="QRV02675.1"/>
    <property type="molecule type" value="Genomic_DNA"/>
</dbReference>
<dbReference type="InterPro" id="IPR036277">
    <property type="entry name" value="SMC_hinge_sf"/>
</dbReference>
<dbReference type="InterPro" id="IPR010935">
    <property type="entry name" value="SMC_hinge"/>
</dbReference>
<dbReference type="Proteomes" id="UP000602653">
    <property type="component" value="Chromosome"/>
</dbReference>